<proteinExistence type="predicted"/>
<comment type="caution">
    <text evidence="2">The sequence shown here is derived from an EMBL/GenBank/DDBJ whole genome shotgun (WGS) entry which is preliminary data.</text>
</comment>
<dbReference type="InterPro" id="IPR055323">
    <property type="entry name" value="C57A10.07/YOR238W"/>
</dbReference>
<gene>
    <name evidence="2" type="ORF">H4R18_002406</name>
</gene>
<dbReference type="PANTHER" id="PTHR28110">
    <property type="entry name" value="TRANSMEMBRANE PROTEIN"/>
    <property type="match status" value="1"/>
</dbReference>
<dbReference type="Proteomes" id="UP001140217">
    <property type="component" value="Unassembled WGS sequence"/>
</dbReference>
<dbReference type="EMBL" id="JANBUL010000079">
    <property type="protein sequence ID" value="KAJ2782197.1"/>
    <property type="molecule type" value="Genomic_DNA"/>
</dbReference>
<dbReference type="AlphaFoldDB" id="A0A9W8HC66"/>
<dbReference type="OrthoDB" id="4347at2759"/>
<name>A0A9W8HC66_9FUNG</name>
<keyword evidence="1" id="KW-0472">Membrane</keyword>
<accession>A0A9W8HC66</accession>
<sequence length="328" mass="36350">MPSRTPPPAAVRINIPTINVSEAWAPAPLRTKRLLGPRLVRLYLPVLLVASLVVNIYYITRPAPLALPGALSSTRAQREQGHQGFDEADWRQLTDLVVVPGHGVYLGAGSPLDEANWYLLEQQRGEVGAFMAHIGKGVEIVKEHSHALLVFSGGKTRIAAGAHSEAQGYWAAADHMGWLTNDVFRRVVTEEFARDSYENVLFSIARFHELTGNYPDRITVVGFEFKRSRFVDLHRRALRYPRLRFNYVGINPPGDAAALARAERRNAYDLFAKDLYGCSDALAEKRRQRNPFMLAHGYAASCPAIAGLFGYCPSPPAAVYDGALPWLS</sequence>
<evidence type="ECO:0008006" key="4">
    <source>
        <dbReference type="Google" id="ProtNLM"/>
    </source>
</evidence>
<keyword evidence="1" id="KW-0812">Transmembrane</keyword>
<protein>
    <recommendedName>
        <fullName evidence="4">DUF218 domain-containing protein</fullName>
    </recommendedName>
</protein>
<keyword evidence="3" id="KW-1185">Reference proteome</keyword>
<feature type="transmembrane region" description="Helical" evidence="1">
    <location>
        <begin position="39"/>
        <end position="59"/>
    </location>
</feature>
<keyword evidence="1" id="KW-1133">Transmembrane helix</keyword>
<reference evidence="2" key="1">
    <citation type="submission" date="2022-07" db="EMBL/GenBank/DDBJ databases">
        <title>Phylogenomic reconstructions and comparative analyses of Kickxellomycotina fungi.</title>
        <authorList>
            <person name="Reynolds N.K."/>
            <person name="Stajich J.E."/>
            <person name="Barry K."/>
            <person name="Grigoriev I.V."/>
            <person name="Crous P."/>
            <person name="Smith M.E."/>
        </authorList>
    </citation>
    <scope>NUCLEOTIDE SEQUENCE</scope>
    <source>
        <strain evidence="2">NBRC 105414</strain>
    </source>
</reference>
<organism evidence="2 3">
    <name type="scientific">Coemansia javaensis</name>
    <dbReference type="NCBI Taxonomy" id="2761396"/>
    <lineage>
        <taxon>Eukaryota</taxon>
        <taxon>Fungi</taxon>
        <taxon>Fungi incertae sedis</taxon>
        <taxon>Zoopagomycota</taxon>
        <taxon>Kickxellomycotina</taxon>
        <taxon>Kickxellomycetes</taxon>
        <taxon>Kickxellales</taxon>
        <taxon>Kickxellaceae</taxon>
        <taxon>Coemansia</taxon>
    </lineage>
</organism>
<dbReference type="PANTHER" id="PTHR28110:SF1">
    <property type="entry name" value="TRANSMEMBRANE PROTEIN"/>
    <property type="match status" value="1"/>
</dbReference>
<evidence type="ECO:0000256" key="1">
    <source>
        <dbReference type="SAM" id="Phobius"/>
    </source>
</evidence>
<evidence type="ECO:0000313" key="3">
    <source>
        <dbReference type="Proteomes" id="UP001140217"/>
    </source>
</evidence>
<dbReference type="GO" id="GO:0005737">
    <property type="term" value="C:cytoplasm"/>
    <property type="evidence" value="ECO:0007669"/>
    <property type="project" value="TreeGrafter"/>
</dbReference>
<evidence type="ECO:0000313" key="2">
    <source>
        <dbReference type="EMBL" id="KAJ2782197.1"/>
    </source>
</evidence>